<comment type="similarity">
    <text evidence="1 2">Belongs to the phD/YefM antitoxin family.</text>
</comment>
<dbReference type="InterPro" id="IPR036165">
    <property type="entry name" value="YefM-like_sf"/>
</dbReference>
<sequence length="96" mass="10634">MDLHHIMTIWSFLMVEILVKTFTVVEAKSHFSALLVEIEAGEEIAITRHGKIVARMVPNHPSVAADAFRDFWSSQDGIDLQAPEDSPAEAVASMDN</sequence>
<reference evidence="3" key="1">
    <citation type="journal article" date="2020" name="ACS Chem. Biol.">
        <title>Genome Mining and Heterologous Expression Reveal Two Distinct Families of Lasso Peptides Highly Conserved in Endofungal Bacteria.</title>
        <authorList>
            <person name="Bratovanov E.V."/>
            <person name="Ishida K."/>
            <person name="Heinze B."/>
            <person name="Pidot S.J."/>
            <person name="Stinear T.P."/>
            <person name="Hegemann J.D."/>
            <person name="Marahiel M.A."/>
            <person name="Hertweck C."/>
        </authorList>
    </citation>
    <scope>NUCLEOTIDE SEQUENCE</scope>
    <source>
        <strain evidence="3">B6</strain>
    </source>
</reference>
<dbReference type="Gene3D" id="3.40.1620.10">
    <property type="entry name" value="YefM-like domain"/>
    <property type="match status" value="1"/>
</dbReference>
<dbReference type="Pfam" id="PF02604">
    <property type="entry name" value="PhdYeFM_antitox"/>
    <property type="match status" value="1"/>
</dbReference>
<accession>A0A6B9HF00</accession>
<evidence type="ECO:0000313" key="3">
    <source>
        <dbReference type="EMBL" id="QGY72851.1"/>
    </source>
</evidence>
<evidence type="ECO:0000256" key="2">
    <source>
        <dbReference type="RuleBase" id="RU362080"/>
    </source>
</evidence>
<dbReference type="InterPro" id="IPR006442">
    <property type="entry name" value="Antitoxin_Phd/YefM"/>
</dbReference>
<comment type="function">
    <text evidence="2">Antitoxin component of a type II toxin-antitoxin (TA) system.</text>
</comment>
<dbReference type="SUPFAM" id="SSF143120">
    <property type="entry name" value="YefM-like"/>
    <property type="match status" value="1"/>
</dbReference>
<dbReference type="AlphaFoldDB" id="A0A6B9HF00"/>
<protein>
    <recommendedName>
        <fullName evidence="2">Antitoxin</fullName>
    </recommendedName>
</protein>
<dbReference type="EMBL" id="MN695286">
    <property type="protein sequence ID" value="QGY72851.1"/>
    <property type="molecule type" value="Genomic_DNA"/>
</dbReference>
<evidence type="ECO:0000256" key="1">
    <source>
        <dbReference type="ARBA" id="ARBA00009981"/>
    </source>
</evidence>
<organism evidence="3">
    <name type="scientific">Mycetohabitans sp</name>
    <dbReference type="NCBI Taxonomy" id="2571162"/>
    <lineage>
        <taxon>Bacteria</taxon>
        <taxon>Pseudomonadati</taxon>
        <taxon>Pseudomonadota</taxon>
        <taxon>Betaproteobacteria</taxon>
        <taxon>Burkholderiales</taxon>
        <taxon>Burkholderiaceae</taxon>
        <taxon>Mycetohabitans</taxon>
    </lineage>
</organism>
<name>A0A6B9HF00_9BURK</name>
<proteinExistence type="inferred from homology"/>